<dbReference type="Gene3D" id="1.25.40.20">
    <property type="entry name" value="Ankyrin repeat-containing domain"/>
    <property type="match status" value="1"/>
</dbReference>
<dbReference type="PANTHER" id="PTHR24119">
    <property type="entry name" value="ACYL-COA-BINDING DOMAIN-CONTAINING PROTEIN 6"/>
    <property type="match status" value="1"/>
</dbReference>
<dbReference type="PRINTS" id="PR01415">
    <property type="entry name" value="ANKYRIN"/>
</dbReference>
<proteinExistence type="predicted"/>
<dbReference type="SUPFAM" id="SSF48403">
    <property type="entry name" value="Ankyrin repeat"/>
    <property type="match status" value="1"/>
</dbReference>
<name>A0A5N5NI27_PANHP</name>
<evidence type="ECO:0000256" key="3">
    <source>
        <dbReference type="ARBA" id="ARBA00023043"/>
    </source>
</evidence>
<accession>A0A5N5NI27</accession>
<keyword evidence="9" id="KW-1185">Reference proteome</keyword>
<feature type="repeat" description="ANK" evidence="5">
    <location>
        <begin position="176"/>
        <end position="208"/>
    </location>
</feature>
<comment type="caution">
    <text evidence="8">The sequence shown here is derived from an EMBL/GenBank/DDBJ whole genome shotgun (WGS) entry which is preliminary data.</text>
</comment>
<feature type="domain" description="ACB" evidence="7">
    <location>
        <begin position="44"/>
        <end position="112"/>
    </location>
</feature>
<evidence type="ECO:0000256" key="4">
    <source>
        <dbReference type="ARBA" id="ARBA00023121"/>
    </source>
</evidence>
<dbReference type="InterPro" id="IPR002110">
    <property type="entry name" value="Ankyrin_rpt"/>
</dbReference>
<organism evidence="8 9">
    <name type="scientific">Pangasianodon hypophthalmus</name>
    <name type="common">Striped catfish</name>
    <name type="synonym">Helicophagus hypophthalmus</name>
    <dbReference type="NCBI Taxonomy" id="310915"/>
    <lineage>
        <taxon>Eukaryota</taxon>
        <taxon>Metazoa</taxon>
        <taxon>Chordata</taxon>
        <taxon>Craniata</taxon>
        <taxon>Vertebrata</taxon>
        <taxon>Euteleostomi</taxon>
        <taxon>Actinopterygii</taxon>
        <taxon>Neopterygii</taxon>
        <taxon>Teleostei</taxon>
        <taxon>Ostariophysi</taxon>
        <taxon>Siluriformes</taxon>
        <taxon>Pangasiidae</taxon>
        <taxon>Pangasianodon</taxon>
    </lineage>
</organism>
<dbReference type="InterPro" id="IPR036770">
    <property type="entry name" value="Ankyrin_rpt-contain_sf"/>
</dbReference>
<keyword evidence="4" id="KW-0446">Lipid-binding</keyword>
<dbReference type="AlphaFoldDB" id="A0A5N5NI27"/>
<keyword evidence="3 5" id="KW-0040">ANK repeat</keyword>
<dbReference type="Pfam" id="PF00887">
    <property type="entry name" value="ACBP"/>
    <property type="match status" value="1"/>
</dbReference>
<reference evidence="8 9" key="1">
    <citation type="submission" date="2019-06" db="EMBL/GenBank/DDBJ databases">
        <title>A chromosome-scale genome assembly of the striped catfish, Pangasianodon hypophthalmus.</title>
        <authorList>
            <person name="Wen M."/>
            <person name="Zahm M."/>
            <person name="Roques C."/>
            <person name="Cabau C."/>
            <person name="Klopp C."/>
            <person name="Donnadieu C."/>
            <person name="Jouanno E."/>
            <person name="Avarre J.-C."/>
            <person name="Campet M."/>
            <person name="Ha T.T.T."/>
            <person name="Dugue R."/>
            <person name="Lampietro C."/>
            <person name="Louis A."/>
            <person name="Herpin A."/>
            <person name="Echchiki A."/>
            <person name="Berthelot C."/>
            <person name="Parey E."/>
            <person name="Roest-Crollius H."/>
            <person name="Braasch I."/>
            <person name="Postlethwait J."/>
            <person name="Bobe J."/>
            <person name="Montfort J."/>
            <person name="Bouchez O."/>
            <person name="Begum T."/>
            <person name="Schartl M."/>
            <person name="Guiguen Y."/>
        </authorList>
    </citation>
    <scope>NUCLEOTIDE SEQUENCE [LARGE SCALE GENOMIC DNA]</scope>
    <source>
        <strain evidence="8 9">Indonesia</strain>
        <tissue evidence="8">Blood</tissue>
    </source>
</reference>
<dbReference type="SMART" id="SM00248">
    <property type="entry name" value="ANK"/>
    <property type="match status" value="2"/>
</dbReference>
<dbReference type="SUPFAM" id="SSF47027">
    <property type="entry name" value="Acyl-CoA binding protein"/>
    <property type="match status" value="1"/>
</dbReference>
<feature type="compositionally biased region" description="Basic and acidic residues" evidence="6">
    <location>
        <begin position="21"/>
        <end position="31"/>
    </location>
</feature>
<dbReference type="PANTHER" id="PTHR24119:SF0">
    <property type="entry name" value="ACYL-COA-BINDING DOMAIN-CONTAINING PROTEIN 6"/>
    <property type="match status" value="1"/>
</dbReference>
<evidence type="ECO:0000256" key="2">
    <source>
        <dbReference type="ARBA" id="ARBA00022737"/>
    </source>
</evidence>
<keyword evidence="2" id="KW-0677">Repeat</keyword>
<dbReference type="PROSITE" id="PS50088">
    <property type="entry name" value="ANK_REPEAT"/>
    <property type="match status" value="2"/>
</dbReference>
<dbReference type="PROSITE" id="PS51228">
    <property type="entry name" value="ACB_2"/>
    <property type="match status" value="1"/>
</dbReference>
<evidence type="ECO:0000259" key="7">
    <source>
        <dbReference type="PROSITE" id="PS51228"/>
    </source>
</evidence>
<evidence type="ECO:0000256" key="6">
    <source>
        <dbReference type="SAM" id="MobiDB-lite"/>
    </source>
</evidence>
<dbReference type="EMBL" id="VFJC01000009">
    <property type="protein sequence ID" value="KAB5567085.1"/>
    <property type="molecule type" value="Genomic_DNA"/>
</dbReference>
<dbReference type="Pfam" id="PF12796">
    <property type="entry name" value="Ank_2"/>
    <property type="match status" value="1"/>
</dbReference>
<gene>
    <name evidence="8" type="ORF">PHYPO_G00228720</name>
</gene>
<feature type="region of interest" description="Disordered" evidence="6">
    <location>
        <begin position="1"/>
        <end position="47"/>
    </location>
</feature>
<evidence type="ECO:0000313" key="9">
    <source>
        <dbReference type="Proteomes" id="UP000327468"/>
    </source>
</evidence>
<dbReference type="InterPro" id="IPR000582">
    <property type="entry name" value="Acyl-CoA-binding_protein"/>
</dbReference>
<feature type="repeat" description="ANK" evidence="5">
    <location>
        <begin position="209"/>
        <end position="241"/>
    </location>
</feature>
<dbReference type="GO" id="GO:0000062">
    <property type="term" value="F:fatty-acyl-CoA binding"/>
    <property type="evidence" value="ECO:0007669"/>
    <property type="project" value="InterPro"/>
</dbReference>
<evidence type="ECO:0000256" key="5">
    <source>
        <dbReference type="PROSITE-ProRule" id="PRU00023"/>
    </source>
</evidence>
<dbReference type="PROSITE" id="PS50297">
    <property type="entry name" value="ANK_REP_REGION"/>
    <property type="match status" value="2"/>
</dbReference>
<feature type="compositionally biased region" description="Low complexity" evidence="6">
    <location>
        <begin position="1"/>
        <end position="14"/>
    </location>
</feature>
<evidence type="ECO:0000313" key="8">
    <source>
        <dbReference type="EMBL" id="KAB5567085.1"/>
    </source>
</evidence>
<dbReference type="InterPro" id="IPR014352">
    <property type="entry name" value="FERM/acyl-CoA-bd_prot_sf"/>
</dbReference>
<protein>
    <recommendedName>
        <fullName evidence="1">Acyl-CoA-binding domain-containing protein 6</fullName>
    </recommendedName>
</protein>
<dbReference type="Proteomes" id="UP000327468">
    <property type="component" value="Chromosome 8"/>
</dbReference>
<dbReference type="Gene3D" id="1.20.80.10">
    <property type="match status" value="2"/>
</dbReference>
<feature type="region of interest" description="Disordered" evidence="6">
    <location>
        <begin position="236"/>
        <end position="267"/>
    </location>
</feature>
<dbReference type="InterPro" id="IPR035984">
    <property type="entry name" value="Acyl-CoA-binding_sf"/>
</dbReference>
<evidence type="ECO:0000256" key="1">
    <source>
        <dbReference type="ARBA" id="ARBA00018419"/>
    </source>
</evidence>
<sequence>MASRSLSSSPDSAAGWGSDSGRPDPGEERSVESGTGSDLEGAELEREFESAAERVRELVQTASREELLYLYARYKQGQRKWTAWKQLGDMSKEQAMQEYISSVHKLDPDGFKGSSERRRGERRTAFGGAAVSCLYQQETIREEDKNIFDYCRENNIEQIRSALSAHNVDVNTKDEEGRALLHWACDRGHKELVTFLLNNNANINSQDNEGQTPLHYASACEFGEIVELLLQSGADPSIKDGEGSLPEEVTESSSISSLLRQYSAPKG</sequence>